<keyword evidence="1" id="KW-0812">Transmembrane</keyword>
<sequence>MGFFIEITLILLPVIIVSGSALFVIKQMKGKNERGTLYRKKTKQAQDLLDSLIPLGMLLASLSAC</sequence>
<comment type="caution">
    <text evidence="2">The sequence shown here is derived from an EMBL/GenBank/DDBJ whole genome shotgun (WGS) entry which is preliminary data.</text>
</comment>
<evidence type="ECO:0000313" key="2">
    <source>
        <dbReference type="EMBL" id="RKD69561.1"/>
    </source>
</evidence>
<gene>
    <name evidence="2" type="ORF">ATL39_2981</name>
</gene>
<reference evidence="2 3" key="1">
    <citation type="submission" date="2018-09" db="EMBL/GenBank/DDBJ databases">
        <title>Genomic Encyclopedia of Archaeal and Bacterial Type Strains, Phase II (KMG-II): from individual species to whole genera.</title>
        <authorList>
            <person name="Goeker M."/>
        </authorList>
    </citation>
    <scope>NUCLEOTIDE SEQUENCE [LARGE SCALE GENOMIC DNA]</scope>
    <source>
        <strain evidence="2 3">DSM 17008</strain>
    </source>
</reference>
<dbReference type="AlphaFoldDB" id="A0A419UWQ8"/>
<name>A0A419UWQ8_9BACL</name>
<evidence type="ECO:0000313" key="3">
    <source>
        <dbReference type="Proteomes" id="UP000285120"/>
    </source>
</evidence>
<organism evidence="2 3">
    <name type="scientific">Sinobaca qinghaiensis</name>
    <dbReference type="NCBI Taxonomy" id="342944"/>
    <lineage>
        <taxon>Bacteria</taxon>
        <taxon>Bacillati</taxon>
        <taxon>Bacillota</taxon>
        <taxon>Bacilli</taxon>
        <taxon>Bacillales</taxon>
        <taxon>Sporolactobacillaceae</taxon>
        <taxon>Sinobaca</taxon>
    </lineage>
</organism>
<protein>
    <submittedName>
        <fullName evidence="2">Uncharacterized protein</fullName>
    </submittedName>
</protein>
<keyword evidence="3" id="KW-1185">Reference proteome</keyword>
<dbReference type="RefSeq" id="WP_245961007.1">
    <property type="nucleotide sequence ID" value="NZ_RAPK01000011.1"/>
</dbReference>
<feature type="transmembrane region" description="Helical" evidence="1">
    <location>
        <begin position="6"/>
        <end position="25"/>
    </location>
</feature>
<evidence type="ECO:0000256" key="1">
    <source>
        <dbReference type="SAM" id="Phobius"/>
    </source>
</evidence>
<proteinExistence type="predicted"/>
<dbReference type="EMBL" id="RAPK01000011">
    <property type="protein sequence ID" value="RKD69561.1"/>
    <property type="molecule type" value="Genomic_DNA"/>
</dbReference>
<keyword evidence="1" id="KW-1133">Transmembrane helix</keyword>
<accession>A0A419UWQ8</accession>
<keyword evidence="1" id="KW-0472">Membrane</keyword>
<dbReference type="Proteomes" id="UP000285120">
    <property type="component" value="Unassembled WGS sequence"/>
</dbReference>